<organism evidence="2 3">
    <name type="scientific">Carboxylicivirga sediminis</name>
    <dbReference type="NCBI Taxonomy" id="2006564"/>
    <lineage>
        <taxon>Bacteria</taxon>
        <taxon>Pseudomonadati</taxon>
        <taxon>Bacteroidota</taxon>
        <taxon>Bacteroidia</taxon>
        <taxon>Marinilabiliales</taxon>
        <taxon>Marinilabiliaceae</taxon>
        <taxon>Carboxylicivirga</taxon>
    </lineage>
</organism>
<name>A0A941F819_9BACT</name>
<evidence type="ECO:0000313" key="2">
    <source>
        <dbReference type="EMBL" id="MBR8538082.1"/>
    </source>
</evidence>
<dbReference type="NCBIfam" id="NF033855">
    <property type="entry name" value="tRNA_MNMC2"/>
    <property type="match status" value="1"/>
</dbReference>
<dbReference type="PANTHER" id="PTHR39963:SF1">
    <property type="entry name" value="MNMC-LIKE METHYLTRANSFERASE DOMAIN-CONTAINING PROTEIN"/>
    <property type="match status" value="1"/>
</dbReference>
<gene>
    <name evidence="2" type="primary">mnmD</name>
    <name evidence="2" type="ORF">KDU71_21105</name>
</gene>
<dbReference type="PANTHER" id="PTHR39963">
    <property type="entry name" value="SLL0983 PROTEIN"/>
    <property type="match status" value="1"/>
</dbReference>
<dbReference type="EMBL" id="JAGTAR010000048">
    <property type="protein sequence ID" value="MBR8538082.1"/>
    <property type="molecule type" value="Genomic_DNA"/>
</dbReference>
<reference evidence="2" key="1">
    <citation type="journal article" date="2018" name="Int. J. Syst. Evol. Microbiol.">
        <title>Carboxylicivirga sediminis sp. nov., isolated from coastal sediment.</title>
        <authorList>
            <person name="Wang F.Q."/>
            <person name="Ren L.H."/>
            <person name="Zou R.J."/>
            <person name="Sun Y.Z."/>
            <person name="Liu X.J."/>
            <person name="Jiang F."/>
            <person name="Liu L.J."/>
        </authorList>
    </citation>
    <scope>NUCLEOTIDE SEQUENCE</scope>
    <source>
        <strain evidence="2">JR1</strain>
    </source>
</reference>
<evidence type="ECO:0000259" key="1">
    <source>
        <dbReference type="Pfam" id="PF05430"/>
    </source>
</evidence>
<accession>A0A941F819</accession>
<dbReference type="Pfam" id="PF05430">
    <property type="entry name" value="Methyltransf_30"/>
    <property type="match status" value="1"/>
</dbReference>
<keyword evidence="3" id="KW-1185">Reference proteome</keyword>
<dbReference type="Gene3D" id="3.40.50.150">
    <property type="entry name" value="Vaccinia Virus protein VP39"/>
    <property type="match status" value="1"/>
</dbReference>
<feature type="domain" description="MnmC-like methyltransferase" evidence="1">
    <location>
        <begin position="148"/>
        <end position="225"/>
    </location>
</feature>
<comment type="caution">
    <text evidence="2">The sequence shown here is derived from an EMBL/GenBank/DDBJ whole genome shotgun (WGS) entry which is preliminary data.</text>
</comment>
<dbReference type="InterPro" id="IPR047785">
    <property type="entry name" value="tRNA_MNMC2"/>
</dbReference>
<proteinExistence type="predicted"/>
<dbReference type="Proteomes" id="UP000679220">
    <property type="component" value="Unassembled WGS sequence"/>
</dbReference>
<dbReference type="InterPro" id="IPR029063">
    <property type="entry name" value="SAM-dependent_MTases_sf"/>
</dbReference>
<dbReference type="SUPFAM" id="SSF53335">
    <property type="entry name" value="S-adenosyl-L-methionine-dependent methyltransferases"/>
    <property type="match status" value="1"/>
</dbReference>
<dbReference type="AlphaFoldDB" id="A0A941F819"/>
<dbReference type="InterPro" id="IPR008471">
    <property type="entry name" value="MnmC-like_methylTransf"/>
</dbReference>
<evidence type="ECO:0000313" key="3">
    <source>
        <dbReference type="Proteomes" id="UP000679220"/>
    </source>
</evidence>
<dbReference type="GO" id="GO:0016645">
    <property type="term" value="F:oxidoreductase activity, acting on the CH-NH group of donors"/>
    <property type="evidence" value="ECO:0007669"/>
    <property type="project" value="InterPro"/>
</dbReference>
<sequence length="225" mass="25448">MNNNWLKDQSRKVEIKVSADGSHTLFVPELDEHYHSVNGAYNESMHVFIEPALLFCQKTSVSILEIGLGTGLNAFLTALNQGEKNIFYHALEKYPIAPEAASQLNFAKAEAEQQLFTKLHELPWSEAAELRPGYTLLKDEADLTNITFDRPYDLVYFDAFAPEVQPEMWGEAIFQKIYNAMNNDGILTTYCAKGVVRRTMQAVGFTVERLPGPKGKREMLRAVKK</sequence>
<dbReference type="GO" id="GO:0004808">
    <property type="term" value="F:tRNA (5-methylaminomethyl-2-thiouridylate)(34)-methyltransferase activity"/>
    <property type="evidence" value="ECO:0007669"/>
    <property type="project" value="InterPro"/>
</dbReference>
<protein>
    <submittedName>
        <fullName evidence="2">tRNA (5-methylaminomethyl-2-thiouridine)(34)-methyltransferase MnmD</fullName>
    </submittedName>
</protein>
<reference evidence="2" key="2">
    <citation type="submission" date="2021-04" db="EMBL/GenBank/DDBJ databases">
        <authorList>
            <person name="Zhang T."/>
            <person name="Zhang Y."/>
            <person name="Lu D."/>
            <person name="Zuo D."/>
            <person name="Du Z."/>
        </authorList>
    </citation>
    <scope>NUCLEOTIDE SEQUENCE</scope>
    <source>
        <strain evidence="2">JR1</strain>
    </source>
</reference>
<dbReference type="RefSeq" id="WP_212193105.1">
    <property type="nucleotide sequence ID" value="NZ_JAGTAR010000048.1"/>
</dbReference>